<keyword evidence="1" id="KW-0472">Membrane</keyword>
<dbReference type="EMBL" id="CP122379">
    <property type="protein sequence ID" value="WGF93985.1"/>
    <property type="molecule type" value="Genomic_DNA"/>
</dbReference>
<dbReference type="Proteomes" id="UP001238523">
    <property type="component" value="Chromosome"/>
</dbReference>
<keyword evidence="1" id="KW-0812">Transmembrane</keyword>
<dbReference type="SUPFAM" id="SSF103473">
    <property type="entry name" value="MFS general substrate transporter"/>
    <property type="match status" value="1"/>
</dbReference>
<accession>A0ABY8KXB1</accession>
<feature type="transmembrane region" description="Helical" evidence="1">
    <location>
        <begin position="65"/>
        <end position="84"/>
    </location>
</feature>
<organism evidence="3 4">
    <name type="scientific">Aequorivita marisscotiae</name>
    <dbReference type="NCBI Taxonomy" id="3040348"/>
    <lineage>
        <taxon>Bacteria</taxon>
        <taxon>Pseudomonadati</taxon>
        <taxon>Bacteroidota</taxon>
        <taxon>Flavobacteriia</taxon>
        <taxon>Flavobacteriales</taxon>
        <taxon>Flavobacteriaceae</taxon>
        <taxon>Aequorivita</taxon>
    </lineage>
</organism>
<evidence type="ECO:0000313" key="3">
    <source>
        <dbReference type="EMBL" id="WGF94019.1"/>
    </source>
</evidence>
<keyword evidence="1" id="KW-1133">Transmembrane helix</keyword>
<feature type="transmembrane region" description="Helical" evidence="1">
    <location>
        <begin position="37"/>
        <end position="58"/>
    </location>
</feature>
<dbReference type="InterPro" id="IPR036259">
    <property type="entry name" value="MFS_trans_sf"/>
</dbReference>
<feature type="transmembrane region" description="Helical" evidence="1">
    <location>
        <begin position="7"/>
        <end position="25"/>
    </location>
</feature>
<name>A0ABY8KXB1_9FLAO</name>
<keyword evidence="4" id="KW-1185">Reference proteome</keyword>
<evidence type="ECO:0000256" key="1">
    <source>
        <dbReference type="SAM" id="Phobius"/>
    </source>
</evidence>
<evidence type="ECO:0000313" key="4">
    <source>
        <dbReference type="Proteomes" id="UP001238523"/>
    </source>
</evidence>
<proteinExistence type="predicted"/>
<dbReference type="RefSeq" id="WP_279450116.1">
    <property type="nucleotide sequence ID" value="NZ_CP122379.1"/>
</dbReference>
<gene>
    <name evidence="2" type="ORF">QCQ61_07285</name>
    <name evidence="3" type="ORF">QCQ61_07455</name>
</gene>
<dbReference type="EMBL" id="CP122379">
    <property type="protein sequence ID" value="WGF94019.1"/>
    <property type="molecule type" value="Genomic_DNA"/>
</dbReference>
<sequence>MERQTNIIIGFLFCIIGIFIAPLLYENHPYGEIFFLIMLYFVPALILAIVNGILLRLIEQKVRNLTLKIGIGFIPLLILTLLAIGKESPIQFIATFGIIGIGITNLIWTIKLINKKPVANNV</sequence>
<reference evidence="3 4" key="1">
    <citation type="submission" date="2023-04" db="EMBL/GenBank/DDBJ databases">
        <title>Taxonomic identification of the Arctic strain Aequorivita sp. nov. and transcriptomic analysis in response to temperature stress.</title>
        <authorList>
            <person name="Liu W."/>
            <person name="Cong B."/>
            <person name="Lin J."/>
        </authorList>
    </citation>
    <scope>NUCLEOTIDE SEQUENCE [LARGE SCALE GENOMIC DNA]</scope>
    <source>
        <strain evidence="3 4">Ant34-E75</strain>
    </source>
</reference>
<evidence type="ECO:0008006" key="5">
    <source>
        <dbReference type="Google" id="ProtNLM"/>
    </source>
</evidence>
<feature type="transmembrane region" description="Helical" evidence="1">
    <location>
        <begin position="90"/>
        <end position="108"/>
    </location>
</feature>
<protein>
    <recommendedName>
        <fullName evidence="5">DUF1616 domain-containing protein</fullName>
    </recommendedName>
</protein>
<evidence type="ECO:0000313" key="2">
    <source>
        <dbReference type="EMBL" id="WGF93985.1"/>
    </source>
</evidence>